<proteinExistence type="predicted"/>
<keyword evidence="2" id="KW-1185">Reference proteome</keyword>
<dbReference type="GeneID" id="118477136"/>
<sequence>MGPCTDEDFKSVKTQSCSEEHNSPSPTQQTQAPTQQTQAPTRQTQAPTQQTQAPTQQTQAPTQHIQSVNQNNTALFEQILKTVPETCQNRFHLCGSLNPSSKTLIEQGQFCTVLSNPLAKLCLVSMGPCTDEDFKSVKTQSCSEEHNSPSPTQQSQTPEQETQALAQQTQSPDQGNNTLINNLLSTRSQECQDTFRVCGSQQTAAKELMEKGEYCKALSDPIAKFCLVDIGSCTEDDLAFAKKAVCTEDVSPSTTPQTQSPSQNNTALFEQILKTVPETCQNRFHTCGSLNPASKTLIEQGQFCTVLSNPLAKLCLVGKDICTDEDFKSVKKQSCSPTQQTQAPTQQTQAPTQKTQASTRQTQNPNEGIKLFDRILSPLPKACQDSFHTCGSLNPESTKLIEQGQYCTVLSNPVAKLCLVDVGSCTEKNFEYAKGEVCKPRAATCQETNIICPKVDNTAQTVKGDGKSVLVSVLVQVP</sequence>
<feature type="region of interest" description="Disordered" evidence="1">
    <location>
        <begin position="140"/>
        <end position="179"/>
    </location>
</feature>
<dbReference type="RefSeq" id="XP_035828774.1">
    <property type="nucleotide sequence ID" value="XM_035972881.1"/>
</dbReference>
<evidence type="ECO:0000256" key="1">
    <source>
        <dbReference type="SAM" id="MobiDB-lite"/>
    </source>
</evidence>
<reference evidence="3" key="1">
    <citation type="submission" date="2025-08" db="UniProtKB">
        <authorList>
            <consortium name="RefSeq"/>
        </authorList>
    </citation>
    <scope>IDENTIFICATION</scope>
</reference>
<evidence type="ECO:0000313" key="3">
    <source>
        <dbReference type="RefSeq" id="XP_035828774.1"/>
    </source>
</evidence>
<accession>A0ABM1W281</accession>
<feature type="region of interest" description="Disordered" evidence="1">
    <location>
        <begin position="1"/>
        <end position="64"/>
    </location>
</feature>
<dbReference type="Proteomes" id="UP000694888">
    <property type="component" value="Unplaced"/>
</dbReference>
<feature type="compositionally biased region" description="Low complexity" evidence="1">
    <location>
        <begin position="334"/>
        <end position="359"/>
    </location>
</feature>
<evidence type="ECO:0000313" key="2">
    <source>
        <dbReference type="Proteomes" id="UP000694888"/>
    </source>
</evidence>
<feature type="compositionally biased region" description="Low complexity" evidence="1">
    <location>
        <begin position="148"/>
        <end position="170"/>
    </location>
</feature>
<name>A0ABM1W281_APLCA</name>
<protein>
    <submittedName>
        <fullName evidence="3">Uncharacterized protein LOC118477136</fullName>
    </submittedName>
</protein>
<feature type="region of interest" description="Disordered" evidence="1">
    <location>
        <begin position="334"/>
        <end position="364"/>
    </location>
</feature>
<feature type="compositionally biased region" description="Low complexity" evidence="1">
    <location>
        <begin position="26"/>
        <end position="63"/>
    </location>
</feature>
<gene>
    <name evidence="3" type="primary">LOC118477136</name>
</gene>
<organism evidence="2 3">
    <name type="scientific">Aplysia californica</name>
    <name type="common">California sea hare</name>
    <dbReference type="NCBI Taxonomy" id="6500"/>
    <lineage>
        <taxon>Eukaryota</taxon>
        <taxon>Metazoa</taxon>
        <taxon>Spiralia</taxon>
        <taxon>Lophotrochozoa</taxon>
        <taxon>Mollusca</taxon>
        <taxon>Gastropoda</taxon>
        <taxon>Heterobranchia</taxon>
        <taxon>Euthyneura</taxon>
        <taxon>Tectipleura</taxon>
        <taxon>Aplysiida</taxon>
        <taxon>Aplysioidea</taxon>
        <taxon>Aplysiidae</taxon>
        <taxon>Aplysia</taxon>
    </lineage>
</organism>